<gene>
    <name evidence="1" type="ORF">BSTOLATCC_MIC39430</name>
</gene>
<sequence>MDKLSLLEPLLEKKLDQPNISFQKMQASVSTTQLFHKNESEPELLSLKQAVLNISLEFEKKLPHAINIPFLVDEMMPFSDEIHYLVSTTKGNILYFNAVTQHLDEKKISAGPFSIAVLENERIAYFSRENEIFCISIPSLEFKSFRKFEGKHLVCLKNSWDKKSLIALFDDEITSISFSDPGESKTLVSGKFTKIDISNKGYFALISSEDRLVLLSPESEKIAEVAIEPKSIKLKF</sequence>
<protein>
    <submittedName>
        <fullName evidence="1">Uncharacterized protein</fullName>
    </submittedName>
</protein>
<comment type="caution">
    <text evidence="1">The sequence shown here is derived from an EMBL/GenBank/DDBJ whole genome shotgun (WGS) entry which is preliminary data.</text>
</comment>
<accession>A0AAU9JH91</accession>
<name>A0AAU9JH91_9CILI</name>
<keyword evidence="2" id="KW-1185">Reference proteome</keyword>
<dbReference type="AlphaFoldDB" id="A0AAU9JH91"/>
<proteinExistence type="predicted"/>
<organism evidence="1 2">
    <name type="scientific">Blepharisma stoltei</name>
    <dbReference type="NCBI Taxonomy" id="1481888"/>
    <lineage>
        <taxon>Eukaryota</taxon>
        <taxon>Sar</taxon>
        <taxon>Alveolata</taxon>
        <taxon>Ciliophora</taxon>
        <taxon>Postciliodesmatophora</taxon>
        <taxon>Heterotrichea</taxon>
        <taxon>Heterotrichida</taxon>
        <taxon>Blepharismidae</taxon>
        <taxon>Blepharisma</taxon>
    </lineage>
</organism>
<dbReference type="EMBL" id="CAJZBQ010000039">
    <property type="protein sequence ID" value="CAG9325630.1"/>
    <property type="molecule type" value="Genomic_DNA"/>
</dbReference>
<reference evidence="1" key="1">
    <citation type="submission" date="2021-09" db="EMBL/GenBank/DDBJ databases">
        <authorList>
            <consortium name="AG Swart"/>
            <person name="Singh M."/>
            <person name="Singh A."/>
            <person name="Seah K."/>
            <person name="Emmerich C."/>
        </authorList>
    </citation>
    <scope>NUCLEOTIDE SEQUENCE</scope>
    <source>
        <strain evidence="1">ATCC30299</strain>
    </source>
</reference>
<evidence type="ECO:0000313" key="2">
    <source>
        <dbReference type="Proteomes" id="UP001162131"/>
    </source>
</evidence>
<dbReference type="SUPFAM" id="SSF50978">
    <property type="entry name" value="WD40 repeat-like"/>
    <property type="match status" value="1"/>
</dbReference>
<dbReference type="Proteomes" id="UP001162131">
    <property type="component" value="Unassembled WGS sequence"/>
</dbReference>
<evidence type="ECO:0000313" key="1">
    <source>
        <dbReference type="EMBL" id="CAG9325630.1"/>
    </source>
</evidence>
<dbReference type="InterPro" id="IPR036322">
    <property type="entry name" value="WD40_repeat_dom_sf"/>
</dbReference>